<sequence length="43" mass="4730">MNLALLPETYAIWKLPASAPLPQVPFFAAIRTGEELSLVTEET</sequence>
<gene>
    <name evidence="1" type="ORF">HNQ39_001955</name>
</gene>
<name>A0A7W9W585_ARMRO</name>
<evidence type="ECO:0000313" key="1">
    <source>
        <dbReference type="EMBL" id="MBB6050164.1"/>
    </source>
</evidence>
<dbReference type="SUPFAM" id="SSF55021">
    <property type="entry name" value="ACT-like"/>
    <property type="match status" value="1"/>
</dbReference>
<accession>A0A7W9W585</accession>
<reference evidence="1 2" key="1">
    <citation type="submission" date="2020-08" db="EMBL/GenBank/DDBJ databases">
        <title>Genomic Encyclopedia of Type Strains, Phase IV (KMG-IV): sequencing the most valuable type-strain genomes for metagenomic binning, comparative biology and taxonomic classification.</title>
        <authorList>
            <person name="Goeker M."/>
        </authorList>
    </citation>
    <scope>NUCLEOTIDE SEQUENCE [LARGE SCALE GENOMIC DNA]</scope>
    <source>
        <strain evidence="1 2">DSM 23562</strain>
    </source>
</reference>
<protein>
    <submittedName>
        <fullName evidence="1">Uncharacterized protein</fullName>
    </submittedName>
</protein>
<dbReference type="AlphaFoldDB" id="A0A7W9W585"/>
<dbReference type="InterPro" id="IPR045865">
    <property type="entry name" value="ACT-like_dom_sf"/>
</dbReference>
<comment type="caution">
    <text evidence="1">The sequence shown here is derived from an EMBL/GenBank/DDBJ whole genome shotgun (WGS) entry which is preliminary data.</text>
</comment>
<evidence type="ECO:0000313" key="2">
    <source>
        <dbReference type="Proteomes" id="UP000520814"/>
    </source>
</evidence>
<proteinExistence type="predicted"/>
<dbReference type="Gene3D" id="3.30.2130.10">
    <property type="entry name" value="VC0802-like"/>
    <property type="match status" value="1"/>
</dbReference>
<dbReference type="RefSeq" id="WP_281380217.1">
    <property type="nucleotide sequence ID" value="NZ_JACHGW010000002.1"/>
</dbReference>
<dbReference type="EMBL" id="JACHGW010000002">
    <property type="protein sequence ID" value="MBB6050164.1"/>
    <property type="molecule type" value="Genomic_DNA"/>
</dbReference>
<dbReference type="Proteomes" id="UP000520814">
    <property type="component" value="Unassembled WGS sequence"/>
</dbReference>
<organism evidence="1 2">
    <name type="scientific">Armatimonas rosea</name>
    <dbReference type="NCBI Taxonomy" id="685828"/>
    <lineage>
        <taxon>Bacteria</taxon>
        <taxon>Bacillati</taxon>
        <taxon>Armatimonadota</taxon>
        <taxon>Armatimonadia</taxon>
        <taxon>Armatimonadales</taxon>
        <taxon>Armatimonadaceae</taxon>
        <taxon>Armatimonas</taxon>
    </lineage>
</organism>
<keyword evidence="2" id="KW-1185">Reference proteome</keyword>